<protein>
    <submittedName>
        <fullName evidence="1">Uncharacterized protein</fullName>
    </submittedName>
</protein>
<accession>A0A6J5LB63</accession>
<evidence type="ECO:0000313" key="1">
    <source>
        <dbReference type="EMBL" id="CAB4130712.1"/>
    </source>
</evidence>
<name>A0A6J5LB63_9CAUD</name>
<organism evidence="1">
    <name type="scientific">uncultured Caudovirales phage</name>
    <dbReference type="NCBI Taxonomy" id="2100421"/>
    <lineage>
        <taxon>Viruses</taxon>
        <taxon>Duplodnaviria</taxon>
        <taxon>Heunggongvirae</taxon>
        <taxon>Uroviricota</taxon>
        <taxon>Caudoviricetes</taxon>
        <taxon>Peduoviridae</taxon>
        <taxon>Maltschvirus</taxon>
        <taxon>Maltschvirus maltsch</taxon>
    </lineage>
</organism>
<proteinExistence type="predicted"/>
<reference evidence="1" key="1">
    <citation type="submission" date="2020-04" db="EMBL/GenBank/DDBJ databases">
        <authorList>
            <person name="Chiriac C."/>
            <person name="Salcher M."/>
            <person name="Ghai R."/>
            <person name="Kavagutti S V."/>
        </authorList>
    </citation>
    <scope>NUCLEOTIDE SEQUENCE</scope>
</reference>
<sequence length="76" mass="8932">MTEVIQFPLQSRDATIIQGVATQRPYNKTKYVALIERFLTEDDFDFVMRAIEEPFLYAALEPQLQKIVDCYFSYDS</sequence>
<dbReference type="EMBL" id="LR796247">
    <property type="protein sequence ID" value="CAB4130712.1"/>
    <property type="molecule type" value="Genomic_DNA"/>
</dbReference>
<gene>
    <name evidence="1" type="ORF">UFOVP132_9</name>
</gene>